<reference evidence="2" key="1">
    <citation type="journal article" date="2020" name="New Phytol.">
        <title>Comparative genomics reveals dynamic genome evolution in host specialist ectomycorrhizal fungi.</title>
        <authorList>
            <person name="Lofgren L.A."/>
            <person name="Nguyen N.H."/>
            <person name="Vilgalys R."/>
            <person name="Ruytinx J."/>
            <person name="Liao H.L."/>
            <person name="Branco S."/>
            <person name="Kuo A."/>
            <person name="LaButti K."/>
            <person name="Lipzen A."/>
            <person name="Andreopoulos W."/>
            <person name="Pangilinan J."/>
            <person name="Riley R."/>
            <person name="Hundley H."/>
            <person name="Na H."/>
            <person name="Barry K."/>
            <person name="Grigoriev I.V."/>
            <person name="Stajich J.E."/>
            <person name="Kennedy P.G."/>
        </authorList>
    </citation>
    <scope>NUCLEOTIDE SEQUENCE</scope>
    <source>
        <strain evidence="2">DOB743</strain>
    </source>
</reference>
<feature type="compositionally biased region" description="Acidic residues" evidence="1">
    <location>
        <begin position="279"/>
        <end position="290"/>
    </location>
</feature>
<keyword evidence="3" id="KW-1185">Reference proteome</keyword>
<sequence>MSHKRKYRKVAPTANLVASATIITPDLLTLSIQAYEATIIRGPQSLSTALSLEAPHLPTLGVDASDPQIGNALIQWGASTRNFQLLNSDSSFPEASGDKATWVDRYDARLLLDAVTEHASPSISQPRLLSPTGWSDLPSDTEDTFFFTPHEIEDYRREKRRRLIDRNREDRLRALAKTDESEQLDLWGGSDEEPDNIQSELMKRTALHLLSSPNPAQLEMRILANHGADKRFAFLRGRWSRAWRMTKERLRQEKVDQSAQSLRASRNVGLGGLAAYGDSDNEGSEEDSESGETSPLKVGESSATALDSLENRNVRLEEAEQEARRARAREWAAQRRARQGQTSSTDEDRAHSSDS</sequence>
<dbReference type="EMBL" id="JABBWD010000075">
    <property type="protein sequence ID" value="KAG1769074.1"/>
    <property type="molecule type" value="Genomic_DNA"/>
</dbReference>
<name>A0A9P6ZKJ3_9AGAM</name>
<feature type="compositionally biased region" description="Basic and acidic residues" evidence="1">
    <location>
        <begin position="309"/>
        <end position="333"/>
    </location>
</feature>
<dbReference type="OrthoDB" id="2552978at2759"/>
<feature type="compositionally biased region" description="Basic and acidic residues" evidence="1">
    <location>
        <begin position="346"/>
        <end position="355"/>
    </location>
</feature>
<evidence type="ECO:0000256" key="1">
    <source>
        <dbReference type="SAM" id="MobiDB-lite"/>
    </source>
</evidence>
<evidence type="ECO:0000313" key="2">
    <source>
        <dbReference type="EMBL" id="KAG1769074.1"/>
    </source>
</evidence>
<comment type="caution">
    <text evidence="2">The sequence shown here is derived from an EMBL/GenBank/DDBJ whole genome shotgun (WGS) entry which is preliminary data.</text>
</comment>
<accession>A0A9P6ZKJ3</accession>
<protein>
    <submittedName>
        <fullName evidence="2">Uncharacterized protein</fullName>
    </submittedName>
</protein>
<proteinExistence type="predicted"/>
<dbReference type="Proteomes" id="UP000714275">
    <property type="component" value="Unassembled WGS sequence"/>
</dbReference>
<dbReference type="AlphaFoldDB" id="A0A9P6ZKJ3"/>
<evidence type="ECO:0000313" key="3">
    <source>
        <dbReference type="Proteomes" id="UP000714275"/>
    </source>
</evidence>
<feature type="region of interest" description="Disordered" evidence="1">
    <location>
        <begin position="271"/>
        <end position="355"/>
    </location>
</feature>
<gene>
    <name evidence="2" type="ORF">EV702DRAFT_1203055</name>
</gene>
<organism evidence="2 3">
    <name type="scientific">Suillus placidus</name>
    <dbReference type="NCBI Taxonomy" id="48579"/>
    <lineage>
        <taxon>Eukaryota</taxon>
        <taxon>Fungi</taxon>
        <taxon>Dikarya</taxon>
        <taxon>Basidiomycota</taxon>
        <taxon>Agaricomycotina</taxon>
        <taxon>Agaricomycetes</taxon>
        <taxon>Agaricomycetidae</taxon>
        <taxon>Boletales</taxon>
        <taxon>Suillineae</taxon>
        <taxon>Suillaceae</taxon>
        <taxon>Suillus</taxon>
    </lineage>
</organism>